<proteinExistence type="predicted"/>
<feature type="compositionally biased region" description="Polar residues" evidence="1">
    <location>
        <begin position="7"/>
        <end position="20"/>
    </location>
</feature>
<feature type="region of interest" description="Disordered" evidence="1">
    <location>
        <begin position="1"/>
        <end position="20"/>
    </location>
</feature>
<reference evidence="3" key="1">
    <citation type="submission" date="2022-11" db="UniProtKB">
        <authorList>
            <consortium name="WormBaseParasite"/>
        </authorList>
    </citation>
    <scope>IDENTIFICATION</scope>
</reference>
<dbReference type="WBParaSite" id="nRc.2.0.1.t18700-RA">
    <property type="protein sequence ID" value="nRc.2.0.1.t18700-RA"/>
    <property type="gene ID" value="nRc.2.0.1.g18700"/>
</dbReference>
<organism evidence="2 3">
    <name type="scientific">Romanomermis culicivorax</name>
    <name type="common">Nematode worm</name>
    <dbReference type="NCBI Taxonomy" id="13658"/>
    <lineage>
        <taxon>Eukaryota</taxon>
        <taxon>Metazoa</taxon>
        <taxon>Ecdysozoa</taxon>
        <taxon>Nematoda</taxon>
        <taxon>Enoplea</taxon>
        <taxon>Dorylaimia</taxon>
        <taxon>Mermithida</taxon>
        <taxon>Mermithoidea</taxon>
        <taxon>Mermithidae</taxon>
        <taxon>Romanomermis</taxon>
    </lineage>
</organism>
<protein>
    <submittedName>
        <fullName evidence="3">Uncharacterized protein</fullName>
    </submittedName>
</protein>
<dbReference type="AlphaFoldDB" id="A0A915IWX6"/>
<evidence type="ECO:0000313" key="2">
    <source>
        <dbReference type="Proteomes" id="UP000887565"/>
    </source>
</evidence>
<keyword evidence="2" id="KW-1185">Reference proteome</keyword>
<evidence type="ECO:0000256" key="1">
    <source>
        <dbReference type="SAM" id="MobiDB-lite"/>
    </source>
</evidence>
<name>A0A915IWX6_ROMCU</name>
<feature type="region of interest" description="Disordered" evidence="1">
    <location>
        <begin position="59"/>
        <end position="94"/>
    </location>
</feature>
<accession>A0A915IWX6</accession>
<dbReference type="Proteomes" id="UP000887565">
    <property type="component" value="Unplaced"/>
</dbReference>
<evidence type="ECO:0000313" key="3">
    <source>
        <dbReference type="WBParaSite" id="nRc.2.0.1.t18700-RA"/>
    </source>
</evidence>
<sequence length="94" mass="10459">MKHKFNKNPTGPINVCNETSTTNRVKKARLKKEEGSNDRWSDALVGLFSVVSYGMSNQNFGHKARTSPAGDAHRPHPNNMRNGRGLPAIGHQYE</sequence>